<dbReference type="RefSeq" id="WP_254173802.1">
    <property type="nucleotide sequence ID" value="NZ_LR882967.1"/>
</dbReference>
<dbReference type="Gene3D" id="3.40.50.150">
    <property type="entry name" value="Vaccinia Virus protein VP39"/>
    <property type="match status" value="1"/>
</dbReference>
<proteinExistence type="predicted"/>
<name>A0A9W4CKH8_9CYAN</name>
<dbReference type="KEGG" id="ppsu:NO713_02401"/>
<reference evidence="1" key="1">
    <citation type="submission" date="2020-09" db="EMBL/GenBank/DDBJ databases">
        <authorList>
            <person name="Blom J."/>
        </authorList>
    </citation>
    <scope>NUCLEOTIDE SEQUENCE</scope>
    <source>
        <strain evidence="1">No.713</strain>
    </source>
</reference>
<accession>A0A9W4CKH8</accession>
<organism evidence="1 2">
    <name type="scientific">Planktothrix pseudagardhii</name>
    <dbReference type="NCBI Taxonomy" id="132604"/>
    <lineage>
        <taxon>Bacteria</taxon>
        <taxon>Bacillati</taxon>
        <taxon>Cyanobacteriota</taxon>
        <taxon>Cyanophyceae</taxon>
        <taxon>Oscillatoriophycideae</taxon>
        <taxon>Oscillatoriales</taxon>
        <taxon>Microcoleaceae</taxon>
        <taxon>Planktothrix</taxon>
    </lineage>
</organism>
<evidence type="ECO:0000313" key="2">
    <source>
        <dbReference type="Proteomes" id="UP001153719"/>
    </source>
</evidence>
<keyword evidence="2" id="KW-1185">Reference proteome</keyword>
<gene>
    <name evidence="1" type="ORF">NO713_02401</name>
</gene>
<dbReference type="AlphaFoldDB" id="A0A9W4CKH8"/>
<dbReference type="EMBL" id="LR882967">
    <property type="protein sequence ID" value="CAD5948528.1"/>
    <property type="molecule type" value="Genomic_DNA"/>
</dbReference>
<evidence type="ECO:0008006" key="3">
    <source>
        <dbReference type="Google" id="ProtNLM"/>
    </source>
</evidence>
<protein>
    <recommendedName>
        <fullName evidence="3">Methyltransferase type 11 domain-containing protein</fullName>
    </recommendedName>
</protein>
<sequence length="198" mass="21935">MRLKGGLTKKIDFHESDVFAINSSGKYDFVFWSHALHHMMDVRLALEWSKDCLVEGGVIVIDDYVGPTRMQYSTEVLNIQSSIRAALSSNPNFLVNPCKPGVNFPIRCSNVDPVALATKDPSECADSGRILSSIKEVFPDAEIRLTGGHVYNGALDGLFGNFDISDPTHEAFLRVMMILDEQLAKQGLTQFAVAWARK</sequence>
<dbReference type="InterPro" id="IPR029063">
    <property type="entry name" value="SAM-dependent_MTases_sf"/>
</dbReference>
<dbReference type="Proteomes" id="UP001153719">
    <property type="component" value="Chromosome"/>
</dbReference>
<dbReference type="SUPFAM" id="SSF53335">
    <property type="entry name" value="S-adenosyl-L-methionine-dependent methyltransferases"/>
    <property type="match status" value="1"/>
</dbReference>
<evidence type="ECO:0000313" key="1">
    <source>
        <dbReference type="EMBL" id="CAD5948528.1"/>
    </source>
</evidence>